<accession>A0A9P6CRQ4</accession>
<reference evidence="1" key="1">
    <citation type="submission" date="2020-11" db="EMBL/GenBank/DDBJ databases">
        <authorList>
            <consortium name="DOE Joint Genome Institute"/>
            <person name="Ahrendt S."/>
            <person name="Riley R."/>
            <person name="Andreopoulos W."/>
            <person name="Labutti K."/>
            <person name="Pangilinan J."/>
            <person name="Ruiz-Duenas F.J."/>
            <person name="Barrasa J.M."/>
            <person name="Sanchez-Garcia M."/>
            <person name="Camarero S."/>
            <person name="Miyauchi S."/>
            <person name="Serrano A."/>
            <person name="Linde D."/>
            <person name="Babiker R."/>
            <person name="Drula E."/>
            <person name="Ayuso-Fernandez I."/>
            <person name="Pacheco R."/>
            <person name="Padilla G."/>
            <person name="Ferreira P."/>
            <person name="Barriuso J."/>
            <person name="Kellner H."/>
            <person name="Castanera R."/>
            <person name="Alfaro M."/>
            <person name="Ramirez L."/>
            <person name="Pisabarro A.G."/>
            <person name="Kuo A."/>
            <person name="Tritt A."/>
            <person name="Lipzen A."/>
            <person name="He G."/>
            <person name="Yan M."/>
            <person name="Ng V."/>
            <person name="Cullen D."/>
            <person name="Martin F."/>
            <person name="Rosso M.-N."/>
            <person name="Henrissat B."/>
            <person name="Hibbett D."/>
            <person name="Martinez A.T."/>
            <person name="Grigoriev I.V."/>
        </authorList>
    </citation>
    <scope>NUCLEOTIDE SEQUENCE</scope>
    <source>
        <strain evidence="1">CIRM-BRFM 674</strain>
    </source>
</reference>
<gene>
    <name evidence="1" type="ORF">BDN70DRAFT_985788</name>
</gene>
<keyword evidence="2" id="KW-1185">Reference proteome</keyword>
<protein>
    <submittedName>
        <fullName evidence="1">Uncharacterized protein</fullName>
    </submittedName>
</protein>
<organism evidence="1 2">
    <name type="scientific">Pholiota conissans</name>
    <dbReference type="NCBI Taxonomy" id="109636"/>
    <lineage>
        <taxon>Eukaryota</taxon>
        <taxon>Fungi</taxon>
        <taxon>Dikarya</taxon>
        <taxon>Basidiomycota</taxon>
        <taxon>Agaricomycotina</taxon>
        <taxon>Agaricomycetes</taxon>
        <taxon>Agaricomycetidae</taxon>
        <taxon>Agaricales</taxon>
        <taxon>Agaricineae</taxon>
        <taxon>Strophariaceae</taxon>
        <taxon>Pholiota</taxon>
    </lineage>
</organism>
<comment type="caution">
    <text evidence="1">The sequence shown here is derived from an EMBL/GenBank/DDBJ whole genome shotgun (WGS) entry which is preliminary data.</text>
</comment>
<evidence type="ECO:0000313" key="2">
    <source>
        <dbReference type="Proteomes" id="UP000807469"/>
    </source>
</evidence>
<dbReference type="SUPFAM" id="SSF88723">
    <property type="entry name" value="PIN domain-like"/>
    <property type="match status" value="1"/>
</dbReference>
<name>A0A9P6CRQ4_9AGAR</name>
<evidence type="ECO:0000313" key="1">
    <source>
        <dbReference type="EMBL" id="KAF9470289.1"/>
    </source>
</evidence>
<dbReference type="AlphaFoldDB" id="A0A9P6CRQ4"/>
<dbReference type="InterPro" id="IPR029060">
    <property type="entry name" value="PIN-like_dom_sf"/>
</dbReference>
<proteinExistence type="predicted"/>
<dbReference type="Proteomes" id="UP000807469">
    <property type="component" value="Unassembled WGS sequence"/>
</dbReference>
<dbReference type="EMBL" id="MU156093">
    <property type="protein sequence ID" value="KAF9470289.1"/>
    <property type="molecule type" value="Genomic_DNA"/>
</dbReference>
<sequence>MHAKMVGIVGRKATLTIGVDMGTCMAECNAGALLSGVNYQNAGAGLLIFFKRLTEFLKAPVALVFVLDGPTRPAFKCGHTVQHQPKNLQVKPLGWHLPANAVLVNGDETEGRIIFASIVDMSASIEKSSEVAFNPPSLSS</sequence>